<comment type="caution">
    <text evidence="4">The sequence shown here is derived from an EMBL/GenBank/DDBJ whole genome shotgun (WGS) entry which is preliminary data.</text>
</comment>
<sequence>MKNLVCVVLLVTEVYSANVKRQFQGCIYEGRTYQQGETWQKTCELNCVCQDASSGRYQCNNICPTYSDLPPSCSLVKAPGECCAKPQCNFQPVGTGSGSGSGLSSGSGSGSGLSSGSGSGSFPGSCRDQIQNCNGYGTSVCRDSSYAKWVEDNCCSYCRSITGGTTGTMTGGTGPMTGGTGTMTGGTGTMTGGTGPMPGGTGTMTGGTGTMTGGTGTMTDGTGTMTGSSSGSCVDKIQTCSAYGTSICSDHSYAKWVESNCCAYCRSYTGGPGTMTGGTGPMPGGTGTMTGGTGPMPGGTGTITGGTGTMTGGSNGTLKS</sequence>
<evidence type="ECO:0000256" key="2">
    <source>
        <dbReference type="SAM" id="SignalP"/>
    </source>
</evidence>
<dbReference type="SUPFAM" id="SSF57603">
    <property type="entry name" value="FnI-like domain"/>
    <property type="match status" value="1"/>
</dbReference>
<protein>
    <recommendedName>
        <fullName evidence="3">VWFC domain-containing protein</fullName>
    </recommendedName>
</protein>
<dbReference type="AlphaFoldDB" id="A0ABD3VET2"/>
<dbReference type="SMART" id="SM00214">
    <property type="entry name" value="VWC"/>
    <property type="match status" value="1"/>
</dbReference>
<dbReference type="Proteomes" id="UP001634394">
    <property type="component" value="Unassembled WGS sequence"/>
</dbReference>
<keyword evidence="2" id="KW-0732">Signal</keyword>
<evidence type="ECO:0000313" key="5">
    <source>
        <dbReference type="Proteomes" id="UP001634394"/>
    </source>
</evidence>
<feature type="signal peptide" evidence="2">
    <location>
        <begin position="1"/>
        <end position="16"/>
    </location>
</feature>
<accession>A0ABD3VET2</accession>
<feature type="domain" description="VWFC" evidence="3">
    <location>
        <begin position="24"/>
        <end position="89"/>
    </location>
</feature>
<evidence type="ECO:0000259" key="3">
    <source>
        <dbReference type="PROSITE" id="PS50184"/>
    </source>
</evidence>
<keyword evidence="5" id="KW-1185">Reference proteome</keyword>
<reference evidence="4 5" key="1">
    <citation type="submission" date="2024-11" db="EMBL/GenBank/DDBJ databases">
        <title>Chromosome-level genome assembly of the freshwater bivalve Anodonta woodiana.</title>
        <authorList>
            <person name="Chen X."/>
        </authorList>
    </citation>
    <scope>NUCLEOTIDE SEQUENCE [LARGE SCALE GENOMIC DNA]</scope>
    <source>
        <strain evidence="4">MN2024</strain>
        <tissue evidence="4">Gills</tissue>
    </source>
</reference>
<dbReference type="PROSITE" id="PS50184">
    <property type="entry name" value="VWFC_2"/>
    <property type="match status" value="1"/>
</dbReference>
<dbReference type="EMBL" id="JBJQND010000012">
    <property type="protein sequence ID" value="KAL3859030.1"/>
    <property type="molecule type" value="Genomic_DNA"/>
</dbReference>
<evidence type="ECO:0000313" key="4">
    <source>
        <dbReference type="EMBL" id="KAL3859030.1"/>
    </source>
</evidence>
<evidence type="ECO:0000256" key="1">
    <source>
        <dbReference type="SAM" id="MobiDB-lite"/>
    </source>
</evidence>
<dbReference type="InterPro" id="IPR001007">
    <property type="entry name" value="VWF_dom"/>
</dbReference>
<feature type="chain" id="PRO_5044804959" description="VWFC domain-containing protein" evidence="2">
    <location>
        <begin position="17"/>
        <end position="320"/>
    </location>
</feature>
<feature type="region of interest" description="Disordered" evidence="1">
    <location>
        <begin position="301"/>
        <end position="320"/>
    </location>
</feature>
<name>A0ABD3VET2_SINWO</name>
<organism evidence="4 5">
    <name type="scientific">Sinanodonta woodiana</name>
    <name type="common">Chinese pond mussel</name>
    <name type="synonym">Anodonta woodiana</name>
    <dbReference type="NCBI Taxonomy" id="1069815"/>
    <lineage>
        <taxon>Eukaryota</taxon>
        <taxon>Metazoa</taxon>
        <taxon>Spiralia</taxon>
        <taxon>Lophotrochozoa</taxon>
        <taxon>Mollusca</taxon>
        <taxon>Bivalvia</taxon>
        <taxon>Autobranchia</taxon>
        <taxon>Heteroconchia</taxon>
        <taxon>Palaeoheterodonta</taxon>
        <taxon>Unionida</taxon>
        <taxon>Unionoidea</taxon>
        <taxon>Unionidae</taxon>
        <taxon>Unioninae</taxon>
        <taxon>Sinanodonta</taxon>
    </lineage>
</organism>
<proteinExistence type="predicted"/>
<gene>
    <name evidence="4" type="ORF">ACJMK2_009268</name>
</gene>